<evidence type="ECO:0000313" key="2">
    <source>
        <dbReference type="Proteomes" id="UP000561726"/>
    </source>
</evidence>
<gene>
    <name evidence="1" type="ORF">BJ997_001348</name>
</gene>
<organism evidence="1 2">
    <name type="scientific">Cryobacterium roopkundense</name>
    <dbReference type="NCBI Taxonomy" id="1001240"/>
    <lineage>
        <taxon>Bacteria</taxon>
        <taxon>Bacillati</taxon>
        <taxon>Actinomycetota</taxon>
        <taxon>Actinomycetes</taxon>
        <taxon>Micrococcales</taxon>
        <taxon>Microbacteriaceae</taxon>
        <taxon>Cryobacterium</taxon>
    </lineage>
</organism>
<name>A0A7W8ZVK8_9MICO</name>
<protein>
    <recommendedName>
        <fullName evidence="3">Antitoxin HicB</fullName>
    </recommendedName>
</protein>
<dbReference type="EMBL" id="JACHBQ010000001">
    <property type="protein sequence ID" value="MBB5640800.1"/>
    <property type="molecule type" value="Genomic_DNA"/>
</dbReference>
<comment type="caution">
    <text evidence="1">The sequence shown here is derived from an EMBL/GenBank/DDBJ whole genome shotgun (WGS) entry which is preliminary data.</text>
</comment>
<dbReference type="OrthoDB" id="5772641at2"/>
<dbReference type="RefSeq" id="WP_052541987.1">
    <property type="nucleotide sequence ID" value="NZ_JACHBQ010000001.1"/>
</dbReference>
<evidence type="ECO:0008006" key="3">
    <source>
        <dbReference type="Google" id="ProtNLM"/>
    </source>
</evidence>
<proteinExistence type="predicted"/>
<dbReference type="AlphaFoldDB" id="A0A7W8ZVK8"/>
<accession>A0A7W8ZVK8</accession>
<reference evidence="1 2" key="1">
    <citation type="submission" date="2020-08" db="EMBL/GenBank/DDBJ databases">
        <title>Sequencing the genomes of 1000 actinobacteria strains.</title>
        <authorList>
            <person name="Klenk H.-P."/>
        </authorList>
    </citation>
    <scope>NUCLEOTIDE SEQUENCE [LARGE SCALE GENOMIC DNA]</scope>
    <source>
        <strain evidence="1 2">DSM 21065</strain>
    </source>
</reference>
<sequence length="129" mass="13763">MSTAIPSAVIEATATLRGKGWAIDIPELGTGGQASTVKRIDATATEVAALWLHRSPEDVDVNVTLQIPDETLVIWGSAQELCEVARAATLEAAVLRKRAVQGLREQGYTLDAVARAFGISTQRAHQLTQ</sequence>
<dbReference type="Proteomes" id="UP000561726">
    <property type="component" value="Unassembled WGS sequence"/>
</dbReference>
<evidence type="ECO:0000313" key="1">
    <source>
        <dbReference type="EMBL" id="MBB5640800.1"/>
    </source>
</evidence>